<gene>
    <name evidence="1" type="ORF">SAMN05880501_108159</name>
</gene>
<name>A0A285T3M7_9BACL</name>
<organism evidence="1 2">
    <name type="scientific">Ureibacillus xyleni</name>
    <dbReference type="NCBI Taxonomy" id="614648"/>
    <lineage>
        <taxon>Bacteria</taxon>
        <taxon>Bacillati</taxon>
        <taxon>Bacillota</taxon>
        <taxon>Bacilli</taxon>
        <taxon>Bacillales</taxon>
        <taxon>Caryophanaceae</taxon>
        <taxon>Ureibacillus</taxon>
    </lineage>
</organism>
<reference evidence="2" key="1">
    <citation type="submission" date="2017-08" db="EMBL/GenBank/DDBJ databases">
        <authorList>
            <person name="Varghese N."/>
            <person name="Submissions S."/>
        </authorList>
    </citation>
    <scope>NUCLEOTIDE SEQUENCE [LARGE SCALE GENOMIC DNA]</scope>
    <source>
        <strain evidence="2">JC22</strain>
    </source>
</reference>
<dbReference type="OrthoDB" id="2412610at2"/>
<proteinExistence type="predicted"/>
<dbReference type="InterPro" id="IPR018672">
    <property type="entry name" value="DUF2140"/>
</dbReference>
<sequence length="192" mass="21479">MNKWKVAFFSITGLFIILITVVIVWATSPAEDVPIPTPNTNIARTDSILLVETTADDFEKLAMKYLADALNNSALPVDFVVGDFIVLESELTVFGVTVPFSMEFDPVVNDDGNIRLKQTSMNVGKLNIPPITVLKLLSDSVQFPSWVIIRPNEEEIFVDLSRLRLYSGSKVRAKEIDLKNDRILLEIIVPNE</sequence>
<dbReference type="Proteomes" id="UP000219636">
    <property type="component" value="Unassembled WGS sequence"/>
</dbReference>
<dbReference type="Pfam" id="PF09911">
    <property type="entry name" value="DUF2140"/>
    <property type="match status" value="1"/>
</dbReference>
<evidence type="ECO:0000313" key="2">
    <source>
        <dbReference type="Proteomes" id="UP000219636"/>
    </source>
</evidence>
<dbReference type="RefSeq" id="WP_097074088.1">
    <property type="nucleotide sequence ID" value="NZ_OBMQ01000008.1"/>
</dbReference>
<evidence type="ECO:0000313" key="1">
    <source>
        <dbReference type="EMBL" id="SOC15880.1"/>
    </source>
</evidence>
<keyword evidence="2" id="KW-1185">Reference proteome</keyword>
<dbReference type="EMBL" id="OBMQ01000008">
    <property type="protein sequence ID" value="SOC15880.1"/>
    <property type="molecule type" value="Genomic_DNA"/>
</dbReference>
<dbReference type="AlphaFoldDB" id="A0A285T3M7"/>
<accession>A0A285T3M7</accession>
<protein>
    <submittedName>
        <fullName evidence="1">Uncharacterized protein YpmS</fullName>
    </submittedName>
</protein>